<keyword evidence="2" id="KW-1185">Reference proteome</keyword>
<reference evidence="1" key="2">
    <citation type="submission" date="2020-11" db="EMBL/GenBank/DDBJ databases">
        <authorList>
            <person name="McCartney M.A."/>
            <person name="Auch B."/>
            <person name="Kono T."/>
            <person name="Mallez S."/>
            <person name="Becker A."/>
            <person name="Gohl D.M."/>
            <person name="Silverstein K.A.T."/>
            <person name="Koren S."/>
            <person name="Bechman K.B."/>
            <person name="Herman A."/>
            <person name="Abrahante J.E."/>
            <person name="Garbe J."/>
        </authorList>
    </citation>
    <scope>NUCLEOTIDE SEQUENCE</scope>
    <source>
        <strain evidence="1">Duluth1</strain>
        <tissue evidence="1">Whole animal</tissue>
    </source>
</reference>
<protein>
    <submittedName>
        <fullName evidence="1">Uncharacterized protein</fullName>
    </submittedName>
</protein>
<organism evidence="1 2">
    <name type="scientific">Dreissena polymorpha</name>
    <name type="common">Zebra mussel</name>
    <name type="synonym">Mytilus polymorpha</name>
    <dbReference type="NCBI Taxonomy" id="45954"/>
    <lineage>
        <taxon>Eukaryota</taxon>
        <taxon>Metazoa</taxon>
        <taxon>Spiralia</taxon>
        <taxon>Lophotrochozoa</taxon>
        <taxon>Mollusca</taxon>
        <taxon>Bivalvia</taxon>
        <taxon>Autobranchia</taxon>
        <taxon>Heteroconchia</taxon>
        <taxon>Euheterodonta</taxon>
        <taxon>Imparidentia</taxon>
        <taxon>Neoheterodontei</taxon>
        <taxon>Myida</taxon>
        <taxon>Dreissenoidea</taxon>
        <taxon>Dreissenidae</taxon>
        <taxon>Dreissena</taxon>
    </lineage>
</organism>
<proteinExistence type="predicted"/>
<dbReference type="AlphaFoldDB" id="A0A9D3Z6Q1"/>
<sequence>MNVQLQKLATVTDLPIGTYDDSSSDDESCRREEMLRYYSREKAVTQQKQELGTTEKDYKETVRKLKDDSSAALTRNVLPTERWVCICGEYVMKPETLNTYAPIILSICMLFEMSNDLITLIV</sequence>
<reference evidence="1" key="1">
    <citation type="journal article" date="2019" name="bioRxiv">
        <title>The Genome of the Zebra Mussel, Dreissena polymorpha: A Resource for Invasive Species Research.</title>
        <authorList>
            <person name="McCartney M.A."/>
            <person name="Auch B."/>
            <person name="Kono T."/>
            <person name="Mallez S."/>
            <person name="Zhang Y."/>
            <person name="Obille A."/>
            <person name="Becker A."/>
            <person name="Abrahante J.E."/>
            <person name="Garbe J."/>
            <person name="Badalamenti J.P."/>
            <person name="Herman A."/>
            <person name="Mangelson H."/>
            <person name="Liachko I."/>
            <person name="Sullivan S."/>
            <person name="Sone E.D."/>
            <person name="Koren S."/>
            <person name="Silverstein K.A.T."/>
            <person name="Beckman K.B."/>
            <person name="Gohl D.M."/>
        </authorList>
    </citation>
    <scope>NUCLEOTIDE SEQUENCE</scope>
    <source>
        <strain evidence="1">Duluth1</strain>
        <tissue evidence="1">Whole animal</tissue>
    </source>
</reference>
<dbReference type="Proteomes" id="UP000828390">
    <property type="component" value="Unassembled WGS sequence"/>
</dbReference>
<comment type="caution">
    <text evidence="1">The sequence shown here is derived from an EMBL/GenBank/DDBJ whole genome shotgun (WGS) entry which is preliminary data.</text>
</comment>
<evidence type="ECO:0000313" key="1">
    <source>
        <dbReference type="EMBL" id="KAH3711771.1"/>
    </source>
</evidence>
<gene>
    <name evidence="1" type="ORF">DPMN_071445</name>
</gene>
<evidence type="ECO:0000313" key="2">
    <source>
        <dbReference type="Proteomes" id="UP000828390"/>
    </source>
</evidence>
<dbReference type="EMBL" id="JAIWYP010000014">
    <property type="protein sequence ID" value="KAH3711771.1"/>
    <property type="molecule type" value="Genomic_DNA"/>
</dbReference>
<name>A0A9D3Z6Q1_DREPO</name>
<accession>A0A9D3Z6Q1</accession>